<keyword evidence="2" id="KW-1185">Reference proteome</keyword>
<dbReference type="PANTHER" id="PTHR35075:SF1">
    <property type="entry name" value="A-KINASE ANCHOR PROTEIN 14"/>
    <property type="match status" value="1"/>
</dbReference>
<dbReference type="AlphaFoldDB" id="A0AAV1JNA1"/>
<gene>
    <name evidence="1" type="ORF">LNINA_LOCUS9997</name>
</gene>
<comment type="caution">
    <text evidence="1">The sequence shown here is derived from an EMBL/GenBank/DDBJ whole genome shotgun (WGS) entry which is preliminary data.</text>
</comment>
<protein>
    <submittedName>
        <fullName evidence="1">Uncharacterized protein</fullName>
    </submittedName>
</protein>
<dbReference type="GO" id="GO:0034237">
    <property type="term" value="F:protein kinase A regulatory subunit binding"/>
    <property type="evidence" value="ECO:0007669"/>
    <property type="project" value="TreeGrafter"/>
</dbReference>
<dbReference type="Proteomes" id="UP001497472">
    <property type="component" value="Unassembled WGS sequence"/>
</dbReference>
<sequence length="184" mass="21215">MNLPEIKPYEEQAIDAVVSVINRAKESLGIRQTLKELAKTRELYSPRAKVCTTNLKSPLVKSGEELIRSAIEKEWGLTDTMMYTLNYKGGSQDECAQYYYFEAIFSQPTAAYPIPQSTASVFFRIQDKHVESPENRPVPVMTFRVEGHHRDHDVRYITLPADWILGVIKMKSKLFERIENLLLF</sequence>
<evidence type="ECO:0000313" key="2">
    <source>
        <dbReference type="Proteomes" id="UP001497472"/>
    </source>
</evidence>
<dbReference type="InterPro" id="IPR025663">
    <property type="entry name" value="AKAP_28"/>
</dbReference>
<accession>A0AAV1JNA1</accession>
<dbReference type="InterPro" id="IPR053084">
    <property type="entry name" value="AKAP"/>
</dbReference>
<dbReference type="EMBL" id="CAVLEF010000088">
    <property type="protein sequence ID" value="CAK1550805.1"/>
    <property type="molecule type" value="Genomic_DNA"/>
</dbReference>
<proteinExistence type="predicted"/>
<dbReference type="PANTHER" id="PTHR35075">
    <property type="entry name" value="A-KINASE ANCHOR PROTEIN 14"/>
    <property type="match status" value="1"/>
</dbReference>
<name>A0AAV1JNA1_9NEOP</name>
<evidence type="ECO:0000313" key="1">
    <source>
        <dbReference type="EMBL" id="CAK1550805.1"/>
    </source>
</evidence>
<reference evidence="1 2" key="1">
    <citation type="submission" date="2023-11" db="EMBL/GenBank/DDBJ databases">
        <authorList>
            <person name="Okamura Y."/>
        </authorList>
    </citation>
    <scope>NUCLEOTIDE SEQUENCE [LARGE SCALE GENOMIC DNA]</scope>
</reference>
<organism evidence="1 2">
    <name type="scientific">Leptosia nina</name>
    <dbReference type="NCBI Taxonomy" id="320188"/>
    <lineage>
        <taxon>Eukaryota</taxon>
        <taxon>Metazoa</taxon>
        <taxon>Ecdysozoa</taxon>
        <taxon>Arthropoda</taxon>
        <taxon>Hexapoda</taxon>
        <taxon>Insecta</taxon>
        <taxon>Pterygota</taxon>
        <taxon>Neoptera</taxon>
        <taxon>Endopterygota</taxon>
        <taxon>Lepidoptera</taxon>
        <taxon>Glossata</taxon>
        <taxon>Ditrysia</taxon>
        <taxon>Papilionoidea</taxon>
        <taxon>Pieridae</taxon>
        <taxon>Pierinae</taxon>
        <taxon>Leptosia</taxon>
    </lineage>
</organism>
<dbReference type="Pfam" id="PF14469">
    <property type="entry name" value="AKAP28"/>
    <property type="match status" value="1"/>
</dbReference>
<dbReference type="GO" id="GO:0005952">
    <property type="term" value="C:cAMP-dependent protein kinase complex"/>
    <property type="evidence" value="ECO:0007669"/>
    <property type="project" value="TreeGrafter"/>
</dbReference>